<dbReference type="AlphaFoldDB" id="A0AAE0K0D6"/>
<protein>
    <recommendedName>
        <fullName evidence="4">ATP-grasp domain-containing protein</fullName>
    </recommendedName>
</protein>
<dbReference type="Proteomes" id="UP001287356">
    <property type="component" value="Unassembled WGS sequence"/>
</dbReference>
<evidence type="ECO:0000313" key="3">
    <source>
        <dbReference type="Proteomes" id="UP001287356"/>
    </source>
</evidence>
<reference evidence="2" key="2">
    <citation type="submission" date="2023-06" db="EMBL/GenBank/DDBJ databases">
        <authorList>
            <consortium name="Lawrence Berkeley National Laboratory"/>
            <person name="Haridas S."/>
            <person name="Hensen N."/>
            <person name="Bonometti L."/>
            <person name="Westerberg I."/>
            <person name="Brannstrom I.O."/>
            <person name="Guillou S."/>
            <person name="Cros-Aarteil S."/>
            <person name="Calhoun S."/>
            <person name="Kuo A."/>
            <person name="Mondo S."/>
            <person name="Pangilinan J."/>
            <person name="Riley R."/>
            <person name="Labutti K."/>
            <person name="Andreopoulos B."/>
            <person name="Lipzen A."/>
            <person name="Chen C."/>
            <person name="Yanf M."/>
            <person name="Daum C."/>
            <person name="Ng V."/>
            <person name="Clum A."/>
            <person name="Steindorff A."/>
            <person name="Ohm R."/>
            <person name="Martin F."/>
            <person name="Silar P."/>
            <person name="Natvig D."/>
            <person name="Lalanne C."/>
            <person name="Gautier V."/>
            <person name="Ament-Velasquez S.L."/>
            <person name="Kruys A."/>
            <person name="Hutchinson M.I."/>
            <person name="Powell A.J."/>
            <person name="Barry K."/>
            <person name="Miller A.N."/>
            <person name="Grigoriev I.V."/>
            <person name="Debuchy R."/>
            <person name="Gladieux P."/>
            <person name="Thoren M.H."/>
            <person name="Johannesson H."/>
        </authorList>
    </citation>
    <scope>NUCLEOTIDE SEQUENCE</scope>
    <source>
        <strain evidence="2">CBS 958.72</strain>
    </source>
</reference>
<evidence type="ECO:0008006" key="4">
    <source>
        <dbReference type="Google" id="ProtNLM"/>
    </source>
</evidence>
<evidence type="ECO:0000313" key="2">
    <source>
        <dbReference type="EMBL" id="KAK3367240.1"/>
    </source>
</evidence>
<evidence type="ECO:0000256" key="1">
    <source>
        <dbReference type="SAM" id="MobiDB-lite"/>
    </source>
</evidence>
<reference evidence="2" key="1">
    <citation type="journal article" date="2023" name="Mol. Phylogenet. Evol.">
        <title>Genome-scale phylogeny and comparative genomics of the fungal order Sordariales.</title>
        <authorList>
            <person name="Hensen N."/>
            <person name="Bonometti L."/>
            <person name="Westerberg I."/>
            <person name="Brannstrom I.O."/>
            <person name="Guillou S."/>
            <person name="Cros-Aarteil S."/>
            <person name="Calhoun S."/>
            <person name="Haridas S."/>
            <person name="Kuo A."/>
            <person name="Mondo S."/>
            <person name="Pangilinan J."/>
            <person name="Riley R."/>
            <person name="LaButti K."/>
            <person name="Andreopoulos B."/>
            <person name="Lipzen A."/>
            <person name="Chen C."/>
            <person name="Yan M."/>
            <person name="Daum C."/>
            <person name="Ng V."/>
            <person name="Clum A."/>
            <person name="Steindorff A."/>
            <person name="Ohm R.A."/>
            <person name="Martin F."/>
            <person name="Silar P."/>
            <person name="Natvig D.O."/>
            <person name="Lalanne C."/>
            <person name="Gautier V."/>
            <person name="Ament-Velasquez S.L."/>
            <person name="Kruys A."/>
            <person name="Hutchinson M.I."/>
            <person name="Powell A.J."/>
            <person name="Barry K."/>
            <person name="Miller A.N."/>
            <person name="Grigoriev I.V."/>
            <person name="Debuchy R."/>
            <person name="Gladieux P."/>
            <person name="Hiltunen Thoren M."/>
            <person name="Johannesson H."/>
        </authorList>
    </citation>
    <scope>NUCLEOTIDE SEQUENCE</scope>
    <source>
        <strain evidence="2">CBS 958.72</strain>
    </source>
</reference>
<dbReference type="InterPro" id="IPR053269">
    <property type="entry name" value="Asp-Met_ligase"/>
</dbReference>
<accession>A0AAE0K0D6</accession>
<dbReference type="PANTHER" id="PTHR37018">
    <property type="entry name" value="CULTURE SPECIFIC PROTEIN, PUTATIVE (AFU_ORTHOLOGUE AFUA_2G00130)-RELATED"/>
    <property type="match status" value="1"/>
</dbReference>
<dbReference type="SUPFAM" id="SSF56059">
    <property type="entry name" value="Glutathione synthetase ATP-binding domain-like"/>
    <property type="match status" value="1"/>
</dbReference>
<sequence>MGSIDTPPLTAAQLPTINLDTTLAELYRRASPKNADRKLGLVLCGVTSALDLGPDFPHNTKYPYQDGPFVALHAGELRNSNNRALQKSLATKYVSLIPQRDAFIAGPGAPVILFHQGRTAAQRARDRREAEATVAVLGTEQRPELVFCAGPASIPLGGEHGIAQIAYKVVLDGLARYPLTHPLDAHWFLNSKAALARSGLPTPRTRIVEIEGHGGAAGSACCARCAAVETDMRFIPAGCTGGRGRWLEAQAARVVEAVERQPVPFVLKTQQTFGGAGTWVVRSEQQKQDLLRDLWRRRGEAEGQEEESENDNSDNDGDDGILRRLLSQVTAENRHLHPGSIIISDLVADAVADYGVTFLATDAGEAVFLGASEQLTDPDNAWIGSTINFSRQQKLHDKFAPLIQRAAAWVARHGYYGPVGIDVLETRTSGETASATGEPTAHHVVDLNARTSGSLALPLLCGHFVERGLQCAGSFSVAVDGGRRDFVDAWRAELEAGRMLILSWYEDDEVGESLADVVVGGEDERDLKRRMARVREATREVTF</sequence>
<gene>
    <name evidence="2" type="ORF">B0T24DRAFT_581829</name>
</gene>
<proteinExistence type="predicted"/>
<comment type="caution">
    <text evidence="2">The sequence shown here is derived from an EMBL/GenBank/DDBJ whole genome shotgun (WGS) entry which is preliminary data.</text>
</comment>
<keyword evidence="3" id="KW-1185">Reference proteome</keyword>
<dbReference type="EMBL" id="JAULSN010000007">
    <property type="protein sequence ID" value="KAK3367240.1"/>
    <property type="molecule type" value="Genomic_DNA"/>
</dbReference>
<dbReference type="PANTHER" id="PTHR37018:SF1">
    <property type="entry name" value="CULTURE SPECIFIC PROTEIN, PUTATIVE (AFU_ORTHOLOGUE AFUA_2G00130)-RELATED"/>
    <property type="match status" value="1"/>
</dbReference>
<organism evidence="2 3">
    <name type="scientific">Lasiosphaeria ovina</name>
    <dbReference type="NCBI Taxonomy" id="92902"/>
    <lineage>
        <taxon>Eukaryota</taxon>
        <taxon>Fungi</taxon>
        <taxon>Dikarya</taxon>
        <taxon>Ascomycota</taxon>
        <taxon>Pezizomycotina</taxon>
        <taxon>Sordariomycetes</taxon>
        <taxon>Sordariomycetidae</taxon>
        <taxon>Sordariales</taxon>
        <taxon>Lasiosphaeriaceae</taxon>
        <taxon>Lasiosphaeria</taxon>
    </lineage>
</organism>
<feature type="region of interest" description="Disordered" evidence="1">
    <location>
        <begin position="299"/>
        <end position="319"/>
    </location>
</feature>
<feature type="compositionally biased region" description="Acidic residues" evidence="1">
    <location>
        <begin position="302"/>
        <end position="319"/>
    </location>
</feature>
<name>A0AAE0K0D6_9PEZI</name>